<keyword evidence="10" id="KW-1185">Reference proteome</keyword>
<keyword evidence="7 8" id="KW-0472">Membrane</keyword>
<evidence type="ECO:0000256" key="7">
    <source>
        <dbReference type="ARBA" id="ARBA00023136"/>
    </source>
</evidence>
<evidence type="ECO:0000256" key="6">
    <source>
        <dbReference type="ARBA" id="ARBA00023033"/>
    </source>
</evidence>
<dbReference type="InterPro" id="IPR011566">
    <property type="entry name" value="Ubq_synth_Coq7"/>
</dbReference>
<evidence type="ECO:0000256" key="3">
    <source>
        <dbReference type="ARBA" id="ARBA00022723"/>
    </source>
</evidence>
<accession>A0ABT2AEM7</accession>
<proteinExistence type="predicted"/>
<dbReference type="Pfam" id="PF03232">
    <property type="entry name" value="COQ7"/>
    <property type="match status" value="1"/>
</dbReference>
<keyword evidence="5" id="KW-0408">Iron</keyword>
<dbReference type="EMBL" id="JANUGX010000061">
    <property type="protein sequence ID" value="MCS0592646.1"/>
    <property type="molecule type" value="Genomic_DNA"/>
</dbReference>
<evidence type="ECO:0000256" key="2">
    <source>
        <dbReference type="ARBA" id="ARBA00022688"/>
    </source>
</evidence>
<keyword evidence="8" id="KW-0812">Transmembrane</keyword>
<gene>
    <name evidence="9" type="ORF">NX782_26035</name>
</gene>
<evidence type="ECO:0000256" key="8">
    <source>
        <dbReference type="SAM" id="Phobius"/>
    </source>
</evidence>
<name>A0ABT2AEM7_9BURK</name>
<sequence length="177" mass="19226">MDSARGSTIDAGRIIKVNHAGEHGATNIYAGQIAMARLRAPSLLPELAEFKAHEERHRAIFAKELKRRGLPRCRSYWLCALGGYVLGLLTGLMGAQSIASATVAVERVVLRHLRQQLLEIGNADPDATVAISAILSEEQQHHDQSAKHIRHTGVIDRLIGSGISAATEAVIWLGMRL</sequence>
<evidence type="ECO:0000313" key="9">
    <source>
        <dbReference type="EMBL" id="MCS0592646.1"/>
    </source>
</evidence>
<dbReference type="PANTHER" id="PTHR11237:SF4">
    <property type="entry name" value="5-DEMETHOXYUBIQUINONE HYDROXYLASE, MITOCHONDRIAL"/>
    <property type="match status" value="1"/>
</dbReference>
<comment type="caution">
    <text evidence="9">The sequence shown here is derived from an EMBL/GenBank/DDBJ whole genome shotgun (WGS) entry which is preliminary data.</text>
</comment>
<evidence type="ECO:0000256" key="5">
    <source>
        <dbReference type="ARBA" id="ARBA00023004"/>
    </source>
</evidence>
<protein>
    <submittedName>
        <fullName evidence="9">Demethoxyubiquinone hydroxylase family protein</fullName>
    </submittedName>
</protein>
<dbReference type="SUPFAM" id="SSF47240">
    <property type="entry name" value="Ferritin-like"/>
    <property type="match status" value="1"/>
</dbReference>
<keyword evidence="4" id="KW-0560">Oxidoreductase</keyword>
<evidence type="ECO:0000256" key="1">
    <source>
        <dbReference type="ARBA" id="ARBA00004749"/>
    </source>
</evidence>
<feature type="transmembrane region" description="Helical" evidence="8">
    <location>
        <begin position="76"/>
        <end position="95"/>
    </location>
</feature>
<keyword evidence="2" id="KW-0831">Ubiquinone biosynthesis</keyword>
<dbReference type="Proteomes" id="UP001205560">
    <property type="component" value="Unassembled WGS sequence"/>
</dbReference>
<organism evidence="9 10">
    <name type="scientific">Massilia norwichensis</name>
    <dbReference type="NCBI Taxonomy" id="1442366"/>
    <lineage>
        <taxon>Bacteria</taxon>
        <taxon>Pseudomonadati</taxon>
        <taxon>Pseudomonadota</taxon>
        <taxon>Betaproteobacteria</taxon>
        <taxon>Burkholderiales</taxon>
        <taxon>Oxalobacteraceae</taxon>
        <taxon>Telluria group</taxon>
        <taxon>Massilia</taxon>
    </lineage>
</organism>
<dbReference type="RefSeq" id="WP_258848414.1">
    <property type="nucleotide sequence ID" value="NZ_JANUGX010000061.1"/>
</dbReference>
<keyword evidence="3" id="KW-0479">Metal-binding</keyword>
<evidence type="ECO:0000313" key="10">
    <source>
        <dbReference type="Proteomes" id="UP001205560"/>
    </source>
</evidence>
<evidence type="ECO:0000256" key="4">
    <source>
        <dbReference type="ARBA" id="ARBA00023002"/>
    </source>
</evidence>
<reference evidence="9 10" key="1">
    <citation type="submission" date="2022-08" db="EMBL/GenBank/DDBJ databases">
        <title>Reclassification of Massilia species as members of the genera Telluria, Duganella, Pseudoduganella, Mokoshia gen. nov. and Zemynaea gen. nov. using orthogonal and non-orthogonal genome-based approaches.</title>
        <authorList>
            <person name="Bowman J.P."/>
        </authorList>
    </citation>
    <scope>NUCLEOTIDE SEQUENCE [LARGE SCALE GENOMIC DNA]</scope>
    <source>
        <strain evidence="9 10">LMG 28164</strain>
    </source>
</reference>
<keyword evidence="8" id="KW-1133">Transmembrane helix</keyword>
<dbReference type="InterPro" id="IPR009078">
    <property type="entry name" value="Ferritin-like_SF"/>
</dbReference>
<keyword evidence="6" id="KW-0503">Monooxygenase</keyword>
<comment type="pathway">
    <text evidence="1">Cofactor biosynthesis; ubiquinone biosynthesis.</text>
</comment>
<dbReference type="PANTHER" id="PTHR11237">
    <property type="entry name" value="COENZYME Q10 BIOSYNTHESIS PROTEIN 7"/>
    <property type="match status" value="1"/>
</dbReference>